<feature type="region of interest" description="Disordered" evidence="1">
    <location>
        <begin position="1"/>
        <end position="30"/>
    </location>
</feature>
<dbReference type="PANTHER" id="PTHR30290">
    <property type="entry name" value="PERIPLASMIC BINDING COMPONENT OF ABC TRANSPORTER"/>
    <property type="match status" value="1"/>
</dbReference>
<name>A0A7Y9L8T4_9ACTN</name>
<dbReference type="GO" id="GO:0015833">
    <property type="term" value="P:peptide transport"/>
    <property type="evidence" value="ECO:0007669"/>
    <property type="project" value="TreeGrafter"/>
</dbReference>
<dbReference type="PROSITE" id="PS51318">
    <property type="entry name" value="TAT"/>
    <property type="match status" value="1"/>
</dbReference>
<dbReference type="Gene3D" id="3.10.105.10">
    <property type="entry name" value="Dipeptide-binding Protein, Domain 3"/>
    <property type="match status" value="1"/>
</dbReference>
<accession>A0A7Y9L8T4</accession>
<dbReference type="Proteomes" id="UP000569914">
    <property type="component" value="Unassembled WGS sequence"/>
</dbReference>
<proteinExistence type="predicted"/>
<keyword evidence="5" id="KW-1185">Reference proteome</keyword>
<keyword evidence="2" id="KW-0812">Transmembrane</keyword>
<dbReference type="CDD" id="cd08509">
    <property type="entry name" value="PBP2_TmCBP_oligosaccharides_like"/>
    <property type="match status" value="1"/>
</dbReference>
<evidence type="ECO:0000256" key="1">
    <source>
        <dbReference type="SAM" id="MobiDB-lite"/>
    </source>
</evidence>
<gene>
    <name evidence="4" type="ORF">BKA15_002428</name>
</gene>
<dbReference type="SUPFAM" id="SSF53850">
    <property type="entry name" value="Periplasmic binding protein-like II"/>
    <property type="match status" value="1"/>
</dbReference>
<feature type="compositionally biased region" description="Basic and acidic residues" evidence="1">
    <location>
        <begin position="9"/>
        <end position="22"/>
    </location>
</feature>
<feature type="region of interest" description="Disordered" evidence="1">
    <location>
        <begin position="58"/>
        <end position="79"/>
    </location>
</feature>
<dbReference type="InterPro" id="IPR000914">
    <property type="entry name" value="SBP_5_dom"/>
</dbReference>
<evidence type="ECO:0000313" key="4">
    <source>
        <dbReference type="EMBL" id="NYE71099.1"/>
    </source>
</evidence>
<dbReference type="InterPro" id="IPR039424">
    <property type="entry name" value="SBP_5"/>
</dbReference>
<evidence type="ECO:0000313" key="5">
    <source>
        <dbReference type="Proteomes" id="UP000569914"/>
    </source>
</evidence>
<dbReference type="GO" id="GO:1904680">
    <property type="term" value="F:peptide transmembrane transporter activity"/>
    <property type="evidence" value="ECO:0007669"/>
    <property type="project" value="TreeGrafter"/>
</dbReference>
<dbReference type="Pfam" id="PF00496">
    <property type="entry name" value="SBP_bac_5"/>
    <property type="match status" value="1"/>
</dbReference>
<sequence>MTDPTHQPGRGERPDPAGDHDSNSWGTTMESSRRRFLALAGLTAGGAAVGVGAAGCGTAQTGNRPGGTESQGRPGASGETFFVAGFQWGPPTNFNPLGPSPAWPSTGGQMQLIYETLLRFNMLDGSLQPGLGKELIEVDAQTLEVPLQDGTKWHDGSELTADDVVFTFELAKDNSLSYSNVWEYLESVTAKDPRTVQFKAKSKPLNLLPVRNAIAATAIIPQAVWSKIDAKKLTSDTNMEPVGSGPFKLEKADQTQISLVRFDDYWGKAIYGTPAMKMINHPIFRSNNDGDLKLESGEIDASQQFTAQIWKMWEKGKPVGTWLKEKPYYLPGNTPLLQINNKVKGLDNPLVRRAIAFAIDTPNIAKTAMSDYSDPANASLILPTGYEEKFYDQAAVDSQGWKYDPDEAVRILEEDLKATKGSDGIYELPDGTRLGPWTVITPTGWSDWQTACEVAAKSLKAVGIDVATEFPQAPQVTSKMQNGDFELACWSASGVSLASPWSRFRDLMDNRGAAPLGKTTFYNFIRFSDPEVPGLLDQAGAATSDEERREVYQKLDAIFREKVPAVPLMYRPLEFYEFNETNWVGFPTAENPYAPPMWQGAGIQWLFKLKKVGT</sequence>
<organism evidence="4 5">
    <name type="scientific">Microlunatus parietis</name>
    <dbReference type="NCBI Taxonomy" id="682979"/>
    <lineage>
        <taxon>Bacteria</taxon>
        <taxon>Bacillati</taxon>
        <taxon>Actinomycetota</taxon>
        <taxon>Actinomycetes</taxon>
        <taxon>Propionibacteriales</taxon>
        <taxon>Propionibacteriaceae</taxon>
        <taxon>Microlunatus</taxon>
    </lineage>
</organism>
<keyword evidence="2" id="KW-0472">Membrane</keyword>
<dbReference type="AlphaFoldDB" id="A0A7Y9L8T4"/>
<dbReference type="Gene3D" id="3.40.190.10">
    <property type="entry name" value="Periplasmic binding protein-like II"/>
    <property type="match status" value="1"/>
</dbReference>
<feature type="domain" description="Solute-binding protein family 5" evidence="3">
    <location>
        <begin position="128"/>
        <end position="496"/>
    </location>
</feature>
<dbReference type="RefSeq" id="WP_246322326.1">
    <property type="nucleotide sequence ID" value="NZ_JACCBU010000001.1"/>
</dbReference>
<evidence type="ECO:0000259" key="3">
    <source>
        <dbReference type="Pfam" id="PF00496"/>
    </source>
</evidence>
<keyword evidence="2" id="KW-1133">Transmembrane helix</keyword>
<dbReference type="Gene3D" id="3.90.76.10">
    <property type="entry name" value="Dipeptide-binding Protein, Domain 1"/>
    <property type="match status" value="1"/>
</dbReference>
<feature type="transmembrane region" description="Helical" evidence="2">
    <location>
        <begin position="36"/>
        <end position="55"/>
    </location>
</feature>
<evidence type="ECO:0000256" key="2">
    <source>
        <dbReference type="SAM" id="Phobius"/>
    </source>
</evidence>
<dbReference type="InterPro" id="IPR006311">
    <property type="entry name" value="TAT_signal"/>
</dbReference>
<reference evidence="4 5" key="1">
    <citation type="submission" date="2020-07" db="EMBL/GenBank/DDBJ databases">
        <title>Sequencing the genomes of 1000 actinobacteria strains.</title>
        <authorList>
            <person name="Klenk H.-P."/>
        </authorList>
    </citation>
    <scope>NUCLEOTIDE SEQUENCE [LARGE SCALE GENOMIC DNA]</scope>
    <source>
        <strain evidence="4 5">DSM 22083</strain>
    </source>
</reference>
<dbReference type="PANTHER" id="PTHR30290:SF82">
    <property type="entry name" value="ABC-TYPE DIPEPTIDE_OLIGOPEPTIDE TRANSPORT SYSTEM, PERIPLASMIC COMPONENT"/>
    <property type="match status" value="1"/>
</dbReference>
<protein>
    <submittedName>
        <fullName evidence="4">Peptide/nickel transport system substrate-binding protein</fullName>
    </submittedName>
</protein>
<dbReference type="EMBL" id="JACCBU010000001">
    <property type="protein sequence ID" value="NYE71099.1"/>
    <property type="molecule type" value="Genomic_DNA"/>
</dbReference>
<comment type="caution">
    <text evidence="4">The sequence shown here is derived from an EMBL/GenBank/DDBJ whole genome shotgun (WGS) entry which is preliminary data.</text>
</comment>